<dbReference type="EMBL" id="OX597814">
    <property type="protein sequence ID" value="CAI9715506.1"/>
    <property type="molecule type" value="Genomic_DNA"/>
</dbReference>
<evidence type="ECO:0000256" key="2">
    <source>
        <dbReference type="ARBA" id="ARBA00004922"/>
    </source>
</evidence>
<dbReference type="Pfam" id="PF02366">
    <property type="entry name" value="PMT"/>
    <property type="match status" value="1"/>
</dbReference>
<dbReference type="Pfam" id="PF16192">
    <property type="entry name" value="PMT_4TMC"/>
    <property type="match status" value="1"/>
</dbReference>
<evidence type="ECO:0000256" key="10">
    <source>
        <dbReference type="ARBA" id="ARBA00022989"/>
    </source>
</evidence>
<dbReference type="Pfam" id="PF02815">
    <property type="entry name" value="MIR"/>
    <property type="match status" value="1"/>
</dbReference>
<evidence type="ECO:0000256" key="3">
    <source>
        <dbReference type="ARBA" id="ARBA00007222"/>
    </source>
</evidence>
<dbReference type="SUPFAM" id="SSF82109">
    <property type="entry name" value="MIR domain"/>
    <property type="match status" value="1"/>
</dbReference>
<dbReference type="EC" id="2.4.1.109" evidence="4"/>
<keyword evidence="18" id="KW-1185">Reference proteome</keyword>
<evidence type="ECO:0000256" key="11">
    <source>
        <dbReference type="ARBA" id="ARBA00023136"/>
    </source>
</evidence>
<accession>A0AA36EVA2</accession>
<dbReference type="Proteomes" id="UP001162480">
    <property type="component" value="Chromosome 1"/>
</dbReference>
<comment type="catalytic activity">
    <reaction evidence="14">
        <text>a di-trans,poly-cis-dolichyl beta-D-mannosyl phosphate + L-seryl-[protein] = 3-O-(alpha-D-mannosyl)-L-seryl-[protein] + a di-trans,poly-cis-dolichyl phosphate + H(+)</text>
        <dbReference type="Rhea" id="RHEA:17377"/>
        <dbReference type="Rhea" id="RHEA-COMP:9863"/>
        <dbReference type="Rhea" id="RHEA-COMP:13546"/>
        <dbReference type="Rhea" id="RHEA-COMP:19498"/>
        <dbReference type="Rhea" id="RHEA-COMP:19501"/>
        <dbReference type="ChEBI" id="CHEBI:15378"/>
        <dbReference type="ChEBI" id="CHEBI:29999"/>
        <dbReference type="ChEBI" id="CHEBI:57683"/>
        <dbReference type="ChEBI" id="CHEBI:58211"/>
        <dbReference type="ChEBI" id="CHEBI:137321"/>
        <dbReference type="EC" id="2.4.1.109"/>
    </reaction>
</comment>
<keyword evidence="8" id="KW-0677">Repeat</keyword>
<evidence type="ECO:0000256" key="15">
    <source>
        <dbReference type="SAM" id="Phobius"/>
    </source>
</evidence>
<dbReference type="InterPro" id="IPR016093">
    <property type="entry name" value="MIR_motif"/>
</dbReference>
<feature type="domain" description="MIR" evidence="16">
    <location>
        <begin position="523"/>
        <end position="579"/>
    </location>
</feature>
<evidence type="ECO:0000256" key="1">
    <source>
        <dbReference type="ARBA" id="ARBA00004477"/>
    </source>
</evidence>
<organism evidence="17 18">
    <name type="scientific">Octopus vulgaris</name>
    <name type="common">Common octopus</name>
    <dbReference type="NCBI Taxonomy" id="6645"/>
    <lineage>
        <taxon>Eukaryota</taxon>
        <taxon>Metazoa</taxon>
        <taxon>Spiralia</taxon>
        <taxon>Lophotrochozoa</taxon>
        <taxon>Mollusca</taxon>
        <taxon>Cephalopoda</taxon>
        <taxon>Coleoidea</taxon>
        <taxon>Octopodiformes</taxon>
        <taxon>Octopoda</taxon>
        <taxon>Incirrata</taxon>
        <taxon>Octopodidae</taxon>
        <taxon>Octopus</taxon>
    </lineage>
</organism>
<feature type="transmembrane region" description="Helical" evidence="15">
    <location>
        <begin position="232"/>
        <end position="249"/>
    </location>
</feature>
<comment type="catalytic activity">
    <reaction evidence="13">
        <text>a di-trans,poly-cis-dolichyl beta-D-mannosyl phosphate + L-threonyl-[protein] = 3-O-(alpha-D-mannosyl)-L-threonyl-[protein] + a di-trans,poly-cis-dolichyl phosphate + H(+)</text>
        <dbReference type="Rhea" id="RHEA:53396"/>
        <dbReference type="Rhea" id="RHEA-COMP:11060"/>
        <dbReference type="Rhea" id="RHEA-COMP:13547"/>
        <dbReference type="Rhea" id="RHEA-COMP:19498"/>
        <dbReference type="Rhea" id="RHEA-COMP:19501"/>
        <dbReference type="ChEBI" id="CHEBI:15378"/>
        <dbReference type="ChEBI" id="CHEBI:30013"/>
        <dbReference type="ChEBI" id="CHEBI:57683"/>
        <dbReference type="ChEBI" id="CHEBI:58211"/>
        <dbReference type="ChEBI" id="CHEBI:137323"/>
        <dbReference type="EC" id="2.4.1.109"/>
    </reaction>
</comment>
<reference evidence="17" key="1">
    <citation type="submission" date="2023-08" db="EMBL/GenBank/DDBJ databases">
        <authorList>
            <person name="Alioto T."/>
            <person name="Alioto T."/>
            <person name="Gomez Garrido J."/>
        </authorList>
    </citation>
    <scope>NUCLEOTIDE SEQUENCE</scope>
</reference>
<evidence type="ECO:0000256" key="9">
    <source>
        <dbReference type="ARBA" id="ARBA00022824"/>
    </source>
</evidence>
<dbReference type="GO" id="GO:0005789">
    <property type="term" value="C:endoplasmic reticulum membrane"/>
    <property type="evidence" value="ECO:0007669"/>
    <property type="project" value="UniProtKB-SubCell"/>
</dbReference>
<dbReference type="PANTHER" id="PTHR10050">
    <property type="entry name" value="DOLICHYL-PHOSPHATE-MANNOSE--PROTEIN MANNOSYLTRANSFERASE"/>
    <property type="match status" value="1"/>
</dbReference>
<evidence type="ECO:0000313" key="17">
    <source>
        <dbReference type="EMBL" id="CAI9715506.1"/>
    </source>
</evidence>
<keyword evidence="6" id="KW-0808">Transferase</keyword>
<comment type="subcellular location">
    <subcellularLocation>
        <location evidence="1">Endoplasmic reticulum membrane</location>
        <topology evidence="1">Multi-pass membrane protein</topology>
    </subcellularLocation>
</comment>
<dbReference type="InterPro" id="IPR032421">
    <property type="entry name" value="PMT_4TMC"/>
</dbReference>
<dbReference type="InterPro" id="IPR027005">
    <property type="entry name" value="PMT-like"/>
</dbReference>
<feature type="transmembrane region" description="Helical" evidence="15">
    <location>
        <begin position="204"/>
        <end position="225"/>
    </location>
</feature>
<dbReference type="PANTHER" id="PTHR10050:SF46">
    <property type="entry name" value="PROTEIN O-MANNOSYL-TRANSFERASE 2"/>
    <property type="match status" value="1"/>
</dbReference>
<sequence>MNEDINVDTDLCNRFRYQNRQLDNLTANEYLAFKKNYEENFKEQHPVDGAEDGYKLTTDGEIYEHKKYAQNDVTTSNEISSEYFAKENGNVTNKTKKEISSQKPPENEISPLPYNRRLFISCLSLLTLISLLSRLYKIEEPPHVCWDETHFGKMASWYIQRTFFFDVHPPLGKMLIAFSGLLTGYDGNFPFAKPGDEYEDTQYVGMRIFCALLGTAIIPISFLIVWELTKSIIASFLAGLIILADTGILTLSRHILLDPILLFFIMMSTYSILKFVSLRQKSFTLQWWFWLSTTGIFLAFSIGVKFVGLFVILLAGYTTAKDLWDILGDTSIPLVLFIRHFIARSLCLIILPIFIYMLIFCVHFKILHKSGNGDGFYSSAFQSQLIGNKLYNVSMPENVAYGSIISLKQKRAGGAYLHSHHHLYPEEHPPRQQQVTTYSHKDENNLWKIKYPEREAPFSTSPQILKNGDLIRLEHVITRRNLHSHQEVAPITQRHYQVTGYGQDGVGDGNDMWIVEIVGVSDRNSVQTVRSKVRLIHYYMRCALQSHDKRLPKWGWEQLEVTCNPNIKDPKTLWSVEEVWDSRLPNVSFEVYSPNFLEKFIESHVVMTQGNSGLKPSEGELTSRPWQWPIDYKGQTFSGKDHRIYLLAYKIL</sequence>
<dbReference type="SMART" id="SM00472">
    <property type="entry name" value="MIR"/>
    <property type="match status" value="3"/>
</dbReference>
<protein>
    <recommendedName>
        <fullName evidence="12">Protein O-mannosyl-transferase 2</fullName>
        <ecNumber evidence="4">2.4.1.109</ecNumber>
    </recommendedName>
</protein>
<feature type="transmembrane region" description="Helical" evidence="15">
    <location>
        <begin position="288"/>
        <end position="317"/>
    </location>
</feature>
<keyword evidence="11 15" id="KW-0472">Membrane</keyword>
<dbReference type="PROSITE" id="PS50919">
    <property type="entry name" value="MIR"/>
    <property type="match status" value="3"/>
</dbReference>
<dbReference type="InterPro" id="IPR036300">
    <property type="entry name" value="MIR_dom_sf"/>
</dbReference>
<dbReference type="GO" id="GO:0004169">
    <property type="term" value="F:dolichyl-phosphate-mannose-protein mannosyltransferase activity"/>
    <property type="evidence" value="ECO:0007669"/>
    <property type="project" value="UniProtKB-EC"/>
</dbReference>
<proteinExistence type="inferred from homology"/>
<evidence type="ECO:0000256" key="7">
    <source>
        <dbReference type="ARBA" id="ARBA00022692"/>
    </source>
</evidence>
<dbReference type="Gene3D" id="2.80.10.50">
    <property type="match status" value="1"/>
</dbReference>
<evidence type="ECO:0000256" key="14">
    <source>
        <dbReference type="ARBA" id="ARBA00045102"/>
    </source>
</evidence>
<evidence type="ECO:0000256" key="13">
    <source>
        <dbReference type="ARBA" id="ARBA00045085"/>
    </source>
</evidence>
<evidence type="ECO:0000256" key="4">
    <source>
        <dbReference type="ARBA" id="ARBA00012839"/>
    </source>
</evidence>
<keyword evidence="9" id="KW-0256">Endoplasmic reticulum</keyword>
<feature type="transmembrane region" description="Helical" evidence="15">
    <location>
        <begin position="337"/>
        <end position="362"/>
    </location>
</feature>
<name>A0AA36EVA2_OCTVU</name>
<comment type="pathway">
    <text evidence="2">Protein modification; protein glycosylation.</text>
</comment>
<keyword evidence="5" id="KW-0328">Glycosyltransferase</keyword>
<evidence type="ECO:0000256" key="12">
    <source>
        <dbReference type="ARBA" id="ARBA00039583"/>
    </source>
</evidence>
<evidence type="ECO:0000313" key="18">
    <source>
        <dbReference type="Proteomes" id="UP001162480"/>
    </source>
</evidence>
<evidence type="ECO:0000256" key="6">
    <source>
        <dbReference type="ARBA" id="ARBA00022679"/>
    </source>
</evidence>
<evidence type="ECO:0000259" key="16">
    <source>
        <dbReference type="PROSITE" id="PS50919"/>
    </source>
</evidence>
<gene>
    <name evidence="17" type="ORF">OCTVUL_1B000287</name>
</gene>
<comment type="similarity">
    <text evidence="3">Belongs to the glycosyltransferase 39 family.</text>
</comment>
<feature type="transmembrane region" description="Helical" evidence="15">
    <location>
        <begin position="255"/>
        <end position="276"/>
    </location>
</feature>
<keyword evidence="7 15" id="KW-0812">Transmembrane</keyword>
<evidence type="ECO:0000256" key="5">
    <source>
        <dbReference type="ARBA" id="ARBA00022676"/>
    </source>
</evidence>
<dbReference type="CDD" id="cd23282">
    <property type="entry name" value="beta-trefoil_MIR_POMT2"/>
    <property type="match status" value="1"/>
</dbReference>
<keyword evidence="10 15" id="KW-1133">Transmembrane helix</keyword>
<feature type="domain" description="MIR" evidence="16">
    <location>
        <begin position="396"/>
        <end position="452"/>
    </location>
</feature>
<evidence type="ECO:0000256" key="8">
    <source>
        <dbReference type="ARBA" id="ARBA00022737"/>
    </source>
</evidence>
<dbReference type="InterPro" id="IPR003342">
    <property type="entry name" value="ArnT-like_N"/>
</dbReference>
<dbReference type="AlphaFoldDB" id="A0AA36EVA2"/>
<feature type="domain" description="MIR" evidence="16">
    <location>
        <begin position="462"/>
        <end position="518"/>
    </location>
</feature>